<dbReference type="SUPFAM" id="SSF48498">
    <property type="entry name" value="Tetracyclin repressor-like, C-terminal domain"/>
    <property type="match status" value="1"/>
</dbReference>
<dbReference type="SUPFAM" id="SSF46689">
    <property type="entry name" value="Homeodomain-like"/>
    <property type="match status" value="1"/>
</dbReference>
<dbReference type="PROSITE" id="PS50977">
    <property type="entry name" value="HTH_TETR_2"/>
    <property type="match status" value="1"/>
</dbReference>
<dbReference type="Gene3D" id="1.10.357.10">
    <property type="entry name" value="Tetracycline Repressor, domain 2"/>
    <property type="match status" value="1"/>
</dbReference>
<dbReference type="PRINTS" id="PR00455">
    <property type="entry name" value="HTHTETR"/>
</dbReference>
<organism evidence="7 8">
    <name type="scientific">Rhizobium multihospitium</name>
    <dbReference type="NCBI Taxonomy" id="410764"/>
    <lineage>
        <taxon>Bacteria</taxon>
        <taxon>Pseudomonadati</taxon>
        <taxon>Pseudomonadota</taxon>
        <taxon>Alphaproteobacteria</taxon>
        <taxon>Hyphomicrobiales</taxon>
        <taxon>Rhizobiaceae</taxon>
        <taxon>Rhizobium/Agrobacterium group</taxon>
        <taxon>Rhizobium</taxon>
    </lineage>
</organism>
<feature type="transmembrane region" description="Helical" evidence="5">
    <location>
        <begin position="149"/>
        <end position="171"/>
    </location>
</feature>
<dbReference type="InterPro" id="IPR050109">
    <property type="entry name" value="HTH-type_TetR-like_transc_reg"/>
</dbReference>
<evidence type="ECO:0000256" key="4">
    <source>
        <dbReference type="PROSITE-ProRule" id="PRU00335"/>
    </source>
</evidence>
<evidence type="ECO:0000256" key="1">
    <source>
        <dbReference type="ARBA" id="ARBA00023015"/>
    </source>
</evidence>
<evidence type="ECO:0000259" key="6">
    <source>
        <dbReference type="PROSITE" id="PS50977"/>
    </source>
</evidence>
<evidence type="ECO:0000313" key="8">
    <source>
        <dbReference type="Proteomes" id="UP000199101"/>
    </source>
</evidence>
<dbReference type="Pfam" id="PF00440">
    <property type="entry name" value="TetR_N"/>
    <property type="match status" value="1"/>
</dbReference>
<dbReference type="InterPro" id="IPR036271">
    <property type="entry name" value="Tet_transcr_reg_TetR-rel_C_sf"/>
</dbReference>
<dbReference type="AlphaFoldDB" id="A0A1C3W8K0"/>
<reference evidence="8" key="1">
    <citation type="submission" date="2016-08" db="EMBL/GenBank/DDBJ databases">
        <authorList>
            <person name="Varghese N."/>
            <person name="Submissions Spin"/>
        </authorList>
    </citation>
    <scope>NUCLEOTIDE SEQUENCE [LARGE SCALE GENOMIC DNA]</scope>
    <source>
        <strain evidence="8">HAMBI 2975</strain>
    </source>
</reference>
<gene>
    <name evidence="7" type="ORF">GA0061103_5041</name>
</gene>
<protein>
    <submittedName>
        <fullName evidence="7">Transcriptional regulator, TetR family</fullName>
    </submittedName>
</protein>
<keyword evidence="5" id="KW-0812">Transmembrane</keyword>
<keyword evidence="8" id="KW-1185">Reference proteome</keyword>
<feature type="DNA-binding region" description="H-T-H motif" evidence="4">
    <location>
        <begin position="31"/>
        <end position="50"/>
    </location>
</feature>
<evidence type="ECO:0000313" key="7">
    <source>
        <dbReference type="EMBL" id="SCB36211.1"/>
    </source>
</evidence>
<dbReference type="PANTHER" id="PTHR30055:SF234">
    <property type="entry name" value="HTH-TYPE TRANSCRIPTIONAL REGULATOR BETI"/>
    <property type="match status" value="1"/>
</dbReference>
<dbReference type="RefSeq" id="WP_092714099.1">
    <property type="nucleotide sequence ID" value="NZ_FMAG01000004.1"/>
</dbReference>
<evidence type="ECO:0000256" key="3">
    <source>
        <dbReference type="ARBA" id="ARBA00023163"/>
    </source>
</evidence>
<keyword evidence="2 4" id="KW-0238">DNA-binding</keyword>
<keyword evidence="5" id="KW-0472">Membrane</keyword>
<dbReference type="Proteomes" id="UP000199101">
    <property type="component" value="Unassembled WGS sequence"/>
</dbReference>
<evidence type="ECO:0000256" key="5">
    <source>
        <dbReference type="SAM" id="Phobius"/>
    </source>
</evidence>
<keyword evidence="1" id="KW-0805">Transcription regulation</keyword>
<dbReference type="InterPro" id="IPR009057">
    <property type="entry name" value="Homeodomain-like_sf"/>
</dbReference>
<keyword evidence="5" id="KW-1133">Transmembrane helix</keyword>
<dbReference type="GO" id="GO:0000976">
    <property type="term" value="F:transcription cis-regulatory region binding"/>
    <property type="evidence" value="ECO:0007669"/>
    <property type="project" value="TreeGrafter"/>
</dbReference>
<sequence length="195" mass="21353">MAILKRTERSRKLILDAADAAFRELGFAATSIEEIASRAGLTRKTVYNLFRSKEEIALCLIAMVEARDAGYRVRMAANENVLSLLELVLLDSAGWCLANPSLARLALSPADRPSLEPPPGRASFQGLVRDILVLGQRQGIIRRDEDPNFMTLVLLGVFGQSMLTALSTGYFSGQEIRRIVRILVEGIGSAAQPPR</sequence>
<dbReference type="PANTHER" id="PTHR30055">
    <property type="entry name" value="HTH-TYPE TRANSCRIPTIONAL REGULATOR RUTR"/>
    <property type="match status" value="1"/>
</dbReference>
<keyword evidence="3" id="KW-0804">Transcription</keyword>
<dbReference type="InterPro" id="IPR001647">
    <property type="entry name" value="HTH_TetR"/>
</dbReference>
<dbReference type="EMBL" id="FMAG01000004">
    <property type="protein sequence ID" value="SCB36211.1"/>
    <property type="molecule type" value="Genomic_DNA"/>
</dbReference>
<evidence type="ECO:0000256" key="2">
    <source>
        <dbReference type="ARBA" id="ARBA00023125"/>
    </source>
</evidence>
<accession>A0A1C3W8K0</accession>
<feature type="domain" description="HTH tetR-type" evidence="6">
    <location>
        <begin position="8"/>
        <end position="68"/>
    </location>
</feature>
<name>A0A1C3W8K0_9HYPH</name>
<dbReference type="GO" id="GO:0003700">
    <property type="term" value="F:DNA-binding transcription factor activity"/>
    <property type="evidence" value="ECO:0007669"/>
    <property type="project" value="TreeGrafter"/>
</dbReference>
<dbReference type="OrthoDB" id="9808189at2"/>
<proteinExistence type="predicted"/>